<evidence type="ECO:0000256" key="1">
    <source>
        <dbReference type="ARBA" id="ARBA00000971"/>
    </source>
</evidence>
<evidence type="ECO:0000256" key="10">
    <source>
        <dbReference type="RuleBase" id="RU003915"/>
    </source>
</evidence>
<organism evidence="12 13">
    <name type="scientific">Pontivivens insulae</name>
    <dbReference type="NCBI Taxonomy" id="1639689"/>
    <lineage>
        <taxon>Bacteria</taxon>
        <taxon>Pseudomonadati</taxon>
        <taxon>Pseudomonadota</taxon>
        <taxon>Alphaproteobacteria</taxon>
        <taxon>Rhodobacterales</taxon>
        <taxon>Paracoccaceae</taxon>
        <taxon>Pontivivens</taxon>
    </lineage>
</organism>
<evidence type="ECO:0000259" key="11">
    <source>
        <dbReference type="PROSITE" id="PS50059"/>
    </source>
</evidence>
<dbReference type="PANTHER" id="PTHR47861:SF3">
    <property type="entry name" value="FKBP-TYPE PEPTIDYL-PROLYL CIS-TRANS ISOMERASE SLYD"/>
    <property type="match status" value="1"/>
</dbReference>
<sequence length="148" mass="16081">MSDEKAAPGDKIALHYTGKLEDGKQFDSSVGKDPVKFTLGKGEVVPGLDKRLAGRAVGDRDTVTLTAEEGFGEFDSNKITIVDRDQLPGDGPLEQGQKIRGRRPNGKFVIFTVLNDADGKVVLDGNHPLAGKNLTYEWEIVDLNKSQE</sequence>
<keyword evidence="4" id="KW-0963">Cytoplasm</keyword>
<reference evidence="12 13" key="1">
    <citation type="submission" date="2018-03" db="EMBL/GenBank/DDBJ databases">
        <authorList>
            <person name="Keele B.F."/>
        </authorList>
    </citation>
    <scope>NUCLEOTIDE SEQUENCE [LARGE SCALE GENOMIC DNA]</scope>
    <source>
        <strain evidence="12 13">CeCT 8812</strain>
    </source>
</reference>
<name>A0A2R8A9S4_9RHOB</name>
<evidence type="ECO:0000313" key="13">
    <source>
        <dbReference type="Proteomes" id="UP000244932"/>
    </source>
</evidence>
<evidence type="ECO:0000256" key="9">
    <source>
        <dbReference type="PROSITE-ProRule" id="PRU00277"/>
    </source>
</evidence>
<dbReference type="OrthoDB" id="9808891at2"/>
<proteinExistence type="inferred from homology"/>
<evidence type="ECO:0000256" key="7">
    <source>
        <dbReference type="ARBA" id="ARBA00023235"/>
    </source>
</evidence>
<evidence type="ECO:0000256" key="4">
    <source>
        <dbReference type="ARBA" id="ARBA00022490"/>
    </source>
</evidence>
<dbReference type="AlphaFoldDB" id="A0A2R8A9S4"/>
<evidence type="ECO:0000256" key="5">
    <source>
        <dbReference type="ARBA" id="ARBA00023110"/>
    </source>
</evidence>
<evidence type="ECO:0000256" key="3">
    <source>
        <dbReference type="ARBA" id="ARBA00006577"/>
    </source>
</evidence>
<dbReference type="InterPro" id="IPR046357">
    <property type="entry name" value="PPIase_dom_sf"/>
</dbReference>
<dbReference type="GO" id="GO:0003755">
    <property type="term" value="F:peptidyl-prolyl cis-trans isomerase activity"/>
    <property type="evidence" value="ECO:0007669"/>
    <property type="project" value="UniProtKB-UniRule"/>
</dbReference>
<dbReference type="RefSeq" id="WP_108781706.1">
    <property type="nucleotide sequence ID" value="NZ_OMKW01000002.1"/>
</dbReference>
<accession>A0A2R8A9S4</accession>
<dbReference type="PROSITE" id="PS50059">
    <property type="entry name" value="FKBP_PPIASE"/>
    <property type="match status" value="1"/>
</dbReference>
<dbReference type="InterPro" id="IPR001179">
    <property type="entry name" value="PPIase_FKBP_dom"/>
</dbReference>
<keyword evidence="5 9" id="KW-0697">Rotamase</keyword>
<evidence type="ECO:0000256" key="2">
    <source>
        <dbReference type="ARBA" id="ARBA00004496"/>
    </source>
</evidence>
<evidence type="ECO:0000313" key="12">
    <source>
        <dbReference type="EMBL" id="SPF28966.1"/>
    </source>
</evidence>
<dbReference type="EMBL" id="OMKW01000002">
    <property type="protein sequence ID" value="SPF28966.1"/>
    <property type="molecule type" value="Genomic_DNA"/>
</dbReference>
<dbReference type="SUPFAM" id="SSF54534">
    <property type="entry name" value="FKBP-like"/>
    <property type="match status" value="1"/>
</dbReference>
<protein>
    <recommendedName>
        <fullName evidence="10">Peptidyl-prolyl cis-trans isomerase</fullName>
        <ecNumber evidence="10">5.2.1.8</ecNumber>
    </recommendedName>
</protein>
<dbReference type="PANTHER" id="PTHR47861">
    <property type="entry name" value="FKBP-TYPE PEPTIDYL-PROLYL CIS-TRANS ISOMERASE SLYD"/>
    <property type="match status" value="1"/>
</dbReference>
<keyword evidence="13" id="KW-1185">Reference proteome</keyword>
<dbReference type="Pfam" id="PF00254">
    <property type="entry name" value="FKBP_C"/>
    <property type="match status" value="1"/>
</dbReference>
<dbReference type="GO" id="GO:0005737">
    <property type="term" value="C:cytoplasm"/>
    <property type="evidence" value="ECO:0007669"/>
    <property type="project" value="UniProtKB-SubCell"/>
</dbReference>
<dbReference type="Proteomes" id="UP000244932">
    <property type="component" value="Unassembled WGS sequence"/>
</dbReference>
<comment type="function">
    <text evidence="8">Also involved in hydrogenase metallocenter assembly, probably by participating in the nickel insertion step. This function in hydrogenase biosynthesis requires chaperone activity and the presence of the metal-binding domain, but not PPIase activity.</text>
</comment>
<dbReference type="GO" id="GO:0042026">
    <property type="term" value="P:protein refolding"/>
    <property type="evidence" value="ECO:0007669"/>
    <property type="project" value="UniProtKB-ARBA"/>
</dbReference>
<evidence type="ECO:0000256" key="8">
    <source>
        <dbReference type="ARBA" id="ARBA00037071"/>
    </source>
</evidence>
<feature type="domain" description="PPIase FKBP-type" evidence="11">
    <location>
        <begin position="9"/>
        <end position="93"/>
    </location>
</feature>
<comment type="similarity">
    <text evidence="3 10">Belongs to the FKBP-type PPIase family.</text>
</comment>
<keyword evidence="7 9" id="KW-0413">Isomerase</keyword>
<comment type="subcellular location">
    <subcellularLocation>
        <location evidence="2">Cytoplasm</location>
    </subcellularLocation>
</comment>
<keyword evidence="6" id="KW-0143">Chaperone</keyword>
<comment type="catalytic activity">
    <reaction evidence="1 9 10">
        <text>[protein]-peptidylproline (omega=180) = [protein]-peptidylproline (omega=0)</text>
        <dbReference type="Rhea" id="RHEA:16237"/>
        <dbReference type="Rhea" id="RHEA-COMP:10747"/>
        <dbReference type="Rhea" id="RHEA-COMP:10748"/>
        <dbReference type="ChEBI" id="CHEBI:83833"/>
        <dbReference type="ChEBI" id="CHEBI:83834"/>
        <dbReference type="EC" id="5.2.1.8"/>
    </reaction>
</comment>
<dbReference type="Gene3D" id="3.10.50.40">
    <property type="match status" value="1"/>
</dbReference>
<gene>
    <name evidence="12" type="primary">slyD</name>
    <name evidence="12" type="ORF">POI8812_01269</name>
</gene>
<dbReference type="EC" id="5.2.1.8" evidence="10"/>
<evidence type="ECO:0000256" key="6">
    <source>
        <dbReference type="ARBA" id="ARBA00023186"/>
    </source>
</evidence>